<reference evidence="1" key="1">
    <citation type="journal article" date="2021" name="Proc. Natl. Acad. Sci. U.S.A.">
        <title>A Catalog of Tens of Thousands of Viruses from Human Metagenomes Reveals Hidden Associations with Chronic Diseases.</title>
        <authorList>
            <person name="Tisza M.J."/>
            <person name="Buck C.B."/>
        </authorList>
    </citation>
    <scope>NUCLEOTIDE SEQUENCE</scope>
    <source>
        <strain evidence="1">CtBM815</strain>
    </source>
</reference>
<proteinExistence type="predicted"/>
<sequence length="29" mass="3433">MSLPDELCLRLYFVYSVATISPRSFTFYL</sequence>
<accession>A0A8S5RK67</accession>
<protein>
    <submittedName>
        <fullName evidence="1">Uncharacterized protein</fullName>
    </submittedName>
</protein>
<organism evidence="1">
    <name type="scientific">virus sp. ctBM815</name>
    <dbReference type="NCBI Taxonomy" id="2825806"/>
    <lineage>
        <taxon>Viruses</taxon>
    </lineage>
</organism>
<name>A0A8S5RK67_9VIRU</name>
<dbReference type="EMBL" id="BK059109">
    <property type="protein sequence ID" value="DAE31782.1"/>
    <property type="molecule type" value="Genomic_DNA"/>
</dbReference>
<evidence type="ECO:0000313" key="1">
    <source>
        <dbReference type="EMBL" id="DAE31782.1"/>
    </source>
</evidence>